<dbReference type="AlphaFoldDB" id="A0A7W6DAC8"/>
<sequence>MNILLTPELRAKLILNNRDRDADHIPVVKWFTLLVSAQN</sequence>
<reference evidence="1 2" key="1">
    <citation type="submission" date="2020-08" db="EMBL/GenBank/DDBJ databases">
        <title>Genomic Encyclopedia of Type Strains, Phase IV (KMG-IV): sequencing the most valuable type-strain genomes for metagenomic binning, comparative biology and taxonomic classification.</title>
        <authorList>
            <person name="Goeker M."/>
        </authorList>
    </citation>
    <scope>NUCLEOTIDE SEQUENCE [LARGE SCALE GENOMIC DNA]</scope>
    <source>
        <strain evidence="1 2">DSM 100211</strain>
    </source>
</reference>
<dbReference type="Pfam" id="PF11171">
    <property type="entry name" value="DUF2958"/>
    <property type="match status" value="1"/>
</dbReference>
<comment type="caution">
    <text evidence="1">The sequence shown here is derived from an EMBL/GenBank/DDBJ whole genome shotgun (WGS) entry which is preliminary data.</text>
</comment>
<evidence type="ECO:0000313" key="2">
    <source>
        <dbReference type="Proteomes" id="UP000574761"/>
    </source>
</evidence>
<keyword evidence="2" id="KW-1185">Reference proteome</keyword>
<accession>A0A7W6DAC8</accession>
<name>A0A7W6DAC8_9HYPH</name>
<dbReference type="RefSeq" id="WP_246422382.1">
    <property type="nucleotide sequence ID" value="NZ_JACIEE010000002.1"/>
</dbReference>
<organism evidence="1 2">
    <name type="scientific">Mycoplana azooxidifex</name>
    <dbReference type="NCBI Taxonomy" id="1636188"/>
    <lineage>
        <taxon>Bacteria</taxon>
        <taxon>Pseudomonadati</taxon>
        <taxon>Pseudomonadota</taxon>
        <taxon>Alphaproteobacteria</taxon>
        <taxon>Hyphomicrobiales</taxon>
        <taxon>Rhizobiaceae</taxon>
        <taxon>Mycoplana</taxon>
    </lineage>
</organism>
<gene>
    <name evidence="1" type="ORF">GGQ64_001325</name>
</gene>
<evidence type="ECO:0000313" key="1">
    <source>
        <dbReference type="EMBL" id="MBB3976138.1"/>
    </source>
</evidence>
<dbReference type="InterPro" id="IPR021341">
    <property type="entry name" value="DUF2958"/>
</dbReference>
<proteinExistence type="predicted"/>
<dbReference type="EMBL" id="JACIEE010000002">
    <property type="protein sequence ID" value="MBB3976138.1"/>
    <property type="molecule type" value="Genomic_DNA"/>
</dbReference>
<dbReference type="Proteomes" id="UP000574761">
    <property type="component" value="Unassembled WGS sequence"/>
</dbReference>
<protein>
    <submittedName>
        <fullName evidence="1">Uncharacterized protein</fullName>
    </submittedName>
</protein>